<gene>
    <name evidence="2" type="ORF">ALC57_16640</name>
</gene>
<protein>
    <submittedName>
        <fullName evidence="2">Uncharacterized protein</fullName>
    </submittedName>
</protein>
<reference evidence="2 3" key="1">
    <citation type="submission" date="2015-09" db="EMBL/GenBank/DDBJ databases">
        <title>Trachymyrmex cornetzi WGS genome.</title>
        <authorList>
            <person name="Nygaard S."/>
            <person name="Hu H."/>
            <person name="Boomsma J."/>
            <person name="Zhang G."/>
        </authorList>
    </citation>
    <scope>NUCLEOTIDE SEQUENCE [LARGE SCALE GENOMIC DNA]</scope>
    <source>
        <strain evidence="2">Tcor2-1</strain>
        <tissue evidence="2">Whole body</tissue>
    </source>
</reference>
<feature type="non-terminal residue" evidence="2">
    <location>
        <position position="1"/>
    </location>
</feature>
<feature type="transmembrane region" description="Helical" evidence="1">
    <location>
        <begin position="92"/>
        <end position="117"/>
    </location>
</feature>
<keyword evidence="3" id="KW-1185">Reference proteome</keyword>
<keyword evidence="1" id="KW-0812">Transmembrane</keyword>
<dbReference type="Proteomes" id="UP000078492">
    <property type="component" value="Unassembled WGS sequence"/>
</dbReference>
<dbReference type="AlphaFoldDB" id="A0A151IUN9"/>
<organism evidence="2 3">
    <name type="scientific">Trachymyrmex cornetzi</name>
    <dbReference type="NCBI Taxonomy" id="471704"/>
    <lineage>
        <taxon>Eukaryota</taxon>
        <taxon>Metazoa</taxon>
        <taxon>Ecdysozoa</taxon>
        <taxon>Arthropoda</taxon>
        <taxon>Hexapoda</taxon>
        <taxon>Insecta</taxon>
        <taxon>Pterygota</taxon>
        <taxon>Neoptera</taxon>
        <taxon>Endopterygota</taxon>
        <taxon>Hymenoptera</taxon>
        <taxon>Apocrita</taxon>
        <taxon>Aculeata</taxon>
        <taxon>Formicoidea</taxon>
        <taxon>Formicidae</taxon>
        <taxon>Myrmicinae</taxon>
        <taxon>Trachymyrmex</taxon>
    </lineage>
</organism>
<feature type="transmembrane region" description="Helical" evidence="1">
    <location>
        <begin position="137"/>
        <end position="161"/>
    </location>
</feature>
<keyword evidence="1" id="KW-1133">Transmembrane helix</keyword>
<evidence type="ECO:0000313" key="2">
    <source>
        <dbReference type="EMBL" id="KYN11210.1"/>
    </source>
</evidence>
<dbReference type="EMBL" id="KQ980949">
    <property type="protein sequence ID" value="KYN11210.1"/>
    <property type="molecule type" value="Genomic_DNA"/>
</dbReference>
<evidence type="ECO:0000256" key="1">
    <source>
        <dbReference type="SAM" id="Phobius"/>
    </source>
</evidence>
<keyword evidence="1" id="KW-0472">Membrane</keyword>
<sequence length="241" mass="26717">IVTKPPTLINILFTTRALTPGKLLAKPQTIRPMVLPIPITETRNIAVEASILAFIARSVKKIHEIIFSSSLKYKKCCTKMENCQVLVQIRSFVYYFTMLGLLPRSSAAVGYSVLLFVPKNPLLFGCTQCNEVVDTPFPINVVFTSSAAFSGVFFTLILVGFRGRNIAPNMAQCNNIPENRVNRFFPNSIEVLKYARTKAAQLITLPNIATSLKPYRLARADTKGPEKSDNLIHKVVASPIT</sequence>
<name>A0A151IUN9_9HYME</name>
<accession>A0A151IUN9</accession>
<proteinExistence type="predicted"/>
<evidence type="ECO:0000313" key="3">
    <source>
        <dbReference type="Proteomes" id="UP000078492"/>
    </source>
</evidence>